<evidence type="ECO:0000256" key="5">
    <source>
        <dbReference type="ARBA" id="ARBA00023159"/>
    </source>
</evidence>
<organism evidence="10 11">
    <name type="scientific">Dioscorea zingiberensis</name>
    <dbReference type="NCBI Taxonomy" id="325984"/>
    <lineage>
        <taxon>Eukaryota</taxon>
        <taxon>Viridiplantae</taxon>
        <taxon>Streptophyta</taxon>
        <taxon>Embryophyta</taxon>
        <taxon>Tracheophyta</taxon>
        <taxon>Spermatophyta</taxon>
        <taxon>Magnoliopsida</taxon>
        <taxon>Liliopsida</taxon>
        <taxon>Dioscoreales</taxon>
        <taxon>Dioscoreaceae</taxon>
        <taxon>Dioscorea</taxon>
    </lineage>
</organism>
<keyword evidence="11" id="KW-1185">Reference proteome</keyword>
<dbReference type="GO" id="GO:0000978">
    <property type="term" value="F:RNA polymerase II cis-regulatory region sequence-specific DNA binding"/>
    <property type="evidence" value="ECO:0007669"/>
    <property type="project" value="TreeGrafter"/>
</dbReference>
<dbReference type="InterPro" id="IPR003958">
    <property type="entry name" value="CBFA_NFYB_domain"/>
</dbReference>
<sequence>MKAGTGTPHQVIPSQSPLSDAEPPAKDAERFLPIANVCRIMKRSLPANAKISKEAKEAVQECVSEFINFITGEASDKCRREKRKTVNGEDLLWAMTTLGFENYVSPLKIYLNKYKESDDGEETKSSIAKHGEDSAAASERSFSGFDAGVYAVAPPVAPVEFMEFGVESMVGGGNGSGGGDPWPLSSLTHGAQWGKV</sequence>
<keyword evidence="3" id="KW-0805">Transcription regulation</keyword>
<dbReference type="PRINTS" id="PR00615">
    <property type="entry name" value="CCAATSUBUNTA"/>
</dbReference>
<keyword evidence="6" id="KW-0804">Transcription</keyword>
<reference evidence="10" key="2">
    <citation type="journal article" date="2022" name="Hortic Res">
        <title>The genome of Dioscorea zingiberensis sheds light on the biosynthesis, origin and evolution of the medicinally important diosgenin saponins.</title>
        <authorList>
            <person name="Li Y."/>
            <person name="Tan C."/>
            <person name="Li Z."/>
            <person name="Guo J."/>
            <person name="Li S."/>
            <person name="Chen X."/>
            <person name="Wang C."/>
            <person name="Dai X."/>
            <person name="Yang H."/>
            <person name="Song W."/>
            <person name="Hou L."/>
            <person name="Xu J."/>
            <person name="Tong Z."/>
            <person name="Xu A."/>
            <person name="Yuan X."/>
            <person name="Wang W."/>
            <person name="Yang Q."/>
            <person name="Chen L."/>
            <person name="Sun Z."/>
            <person name="Wang K."/>
            <person name="Pan B."/>
            <person name="Chen J."/>
            <person name="Bao Y."/>
            <person name="Liu F."/>
            <person name="Qi X."/>
            <person name="Gang D.R."/>
            <person name="Wen J."/>
            <person name="Li J."/>
        </authorList>
    </citation>
    <scope>NUCLEOTIDE SEQUENCE</scope>
    <source>
        <strain evidence="10">Dzin_1.0</strain>
    </source>
</reference>
<dbReference type="GO" id="GO:0046982">
    <property type="term" value="F:protein heterodimerization activity"/>
    <property type="evidence" value="ECO:0007669"/>
    <property type="project" value="InterPro"/>
</dbReference>
<evidence type="ECO:0000259" key="9">
    <source>
        <dbReference type="Pfam" id="PF00808"/>
    </source>
</evidence>
<dbReference type="AlphaFoldDB" id="A0A9D5DDN5"/>
<dbReference type="FunFam" id="1.10.20.10:FF:000110">
    <property type="entry name" value="Nuclear factor Y, subunit B1"/>
    <property type="match status" value="1"/>
</dbReference>
<evidence type="ECO:0000313" key="10">
    <source>
        <dbReference type="EMBL" id="KAJ0988587.1"/>
    </source>
</evidence>
<feature type="region of interest" description="Disordered" evidence="8">
    <location>
        <begin position="172"/>
        <end position="196"/>
    </location>
</feature>
<keyword evidence="7" id="KW-0539">Nucleus</keyword>
<evidence type="ECO:0000256" key="1">
    <source>
        <dbReference type="ARBA" id="ARBA00004123"/>
    </source>
</evidence>
<keyword evidence="5" id="KW-0010">Activator</keyword>
<dbReference type="Gene3D" id="1.10.20.10">
    <property type="entry name" value="Histone, subunit A"/>
    <property type="match status" value="1"/>
</dbReference>
<evidence type="ECO:0000256" key="8">
    <source>
        <dbReference type="SAM" id="MobiDB-lite"/>
    </source>
</evidence>
<comment type="caution">
    <text evidence="10">The sequence shown here is derived from an EMBL/GenBank/DDBJ whole genome shotgun (WGS) entry which is preliminary data.</text>
</comment>
<dbReference type="InterPro" id="IPR009072">
    <property type="entry name" value="Histone-fold"/>
</dbReference>
<dbReference type="SUPFAM" id="SSF47113">
    <property type="entry name" value="Histone-fold"/>
    <property type="match status" value="1"/>
</dbReference>
<comment type="subcellular location">
    <subcellularLocation>
        <location evidence="1">Nucleus</location>
    </subcellularLocation>
</comment>
<accession>A0A9D5DDN5</accession>
<evidence type="ECO:0000256" key="4">
    <source>
        <dbReference type="ARBA" id="ARBA00023125"/>
    </source>
</evidence>
<gene>
    <name evidence="10" type="ORF">J5N97_006943</name>
</gene>
<dbReference type="CDD" id="cd22907">
    <property type="entry name" value="HFD_NFYB"/>
    <property type="match status" value="1"/>
</dbReference>
<evidence type="ECO:0000256" key="2">
    <source>
        <dbReference type="ARBA" id="ARBA00009053"/>
    </source>
</evidence>
<dbReference type="Proteomes" id="UP001085076">
    <property type="component" value="Miscellaneous, Linkage group lg01"/>
</dbReference>
<evidence type="ECO:0000256" key="6">
    <source>
        <dbReference type="ARBA" id="ARBA00023163"/>
    </source>
</evidence>
<dbReference type="EMBL" id="JAGGNH010000001">
    <property type="protein sequence ID" value="KAJ0988587.1"/>
    <property type="molecule type" value="Genomic_DNA"/>
</dbReference>
<dbReference type="PANTHER" id="PTHR11064:SF150">
    <property type="entry name" value="NUCLEAR TRANSCRIPTION FACTOR Y SUBUNIT B-11"/>
    <property type="match status" value="1"/>
</dbReference>
<reference evidence="10" key="1">
    <citation type="submission" date="2021-03" db="EMBL/GenBank/DDBJ databases">
        <authorList>
            <person name="Li Z."/>
            <person name="Yang C."/>
        </authorList>
    </citation>
    <scope>NUCLEOTIDE SEQUENCE</scope>
    <source>
        <strain evidence="10">Dzin_1.0</strain>
        <tissue evidence="10">Leaf</tissue>
    </source>
</reference>
<comment type="similarity">
    <text evidence="2">Belongs to the NFYB/HAP3 subunit family.</text>
</comment>
<dbReference type="PANTHER" id="PTHR11064">
    <property type="entry name" value="CCAAT-BINDING TRANSCRIPTION FACTOR-RELATED"/>
    <property type="match status" value="1"/>
</dbReference>
<proteinExistence type="inferred from homology"/>
<dbReference type="InterPro" id="IPR027113">
    <property type="entry name" value="Transc_fact_NFYB/HAP3"/>
</dbReference>
<dbReference type="OrthoDB" id="386949at2759"/>
<name>A0A9D5DDN5_9LILI</name>
<evidence type="ECO:0000256" key="7">
    <source>
        <dbReference type="ARBA" id="ARBA00023242"/>
    </source>
</evidence>
<feature type="domain" description="Transcription factor CBF/NF-Y/archaeal histone" evidence="9">
    <location>
        <begin position="31"/>
        <end position="95"/>
    </location>
</feature>
<dbReference type="Pfam" id="PF00808">
    <property type="entry name" value="CBFD_NFYB_HMF"/>
    <property type="match status" value="1"/>
</dbReference>
<dbReference type="GO" id="GO:0001228">
    <property type="term" value="F:DNA-binding transcription activator activity, RNA polymerase II-specific"/>
    <property type="evidence" value="ECO:0007669"/>
    <property type="project" value="InterPro"/>
</dbReference>
<evidence type="ECO:0000313" key="11">
    <source>
        <dbReference type="Proteomes" id="UP001085076"/>
    </source>
</evidence>
<keyword evidence="4" id="KW-0238">DNA-binding</keyword>
<dbReference type="GO" id="GO:0016602">
    <property type="term" value="C:CCAAT-binding factor complex"/>
    <property type="evidence" value="ECO:0007669"/>
    <property type="project" value="InterPro"/>
</dbReference>
<evidence type="ECO:0000256" key="3">
    <source>
        <dbReference type="ARBA" id="ARBA00023015"/>
    </source>
</evidence>
<feature type="region of interest" description="Disordered" evidence="8">
    <location>
        <begin position="1"/>
        <end position="26"/>
    </location>
</feature>
<protein>
    <recommendedName>
        <fullName evidence="9">Transcription factor CBF/NF-Y/archaeal histone domain-containing protein</fullName>
    </recommendedName>
</protein>